<gene>
    <name evidence="1" type="ORF">CVH13_00282</name>
</gene>
<evidence type="ECO:0000313" key="1">
    <source>
        <dbReference type="EMBL" id="PKH47733.1"/>
    </source>
</evidence>
<name>A0A2J1E020_9CHLR</name>
<organism evidence="1 2">
    <name type="scientific">Dehalococcoides mccartyi</name>
    <dbReference type="NCBI Taxonomy" id="61435"/>
    <lineage>
        <taxon>Bacteria</taxon>
        <taxon>Bacillati</taxon>
        <taxon>Chloroflexota</taxon>
        <taxon>Dehalococcoidia</taxon>
        <taxon>Dehalococcoidales</taxon>
        <taxon>Dehalococcoidaceae</taxon>
        <taxon>Dehalococcoides</taxon>
    </lineage>
</organism>
<protein>
    <submittedName>
        <fullName evidence="1">DNA primase</fullName>
    </submittedName>
</protein>
<proteinExistence type="predicted"/>
<reference evidence="1 2" key="1">
    <citation type="journal article" date="2017" name="FEMS Microbiol. Ecol.">
        <title>Reconstructed genomes of novel Dehalococcoides mccartyi strains from 1,2,3,4-tetrachlorodibenzo-p-dioxin-dechlorinating enrichment cultures reveal divergent reductive dehalogenase gene profiles.</title>
        <authorList>
            <person name="Dam H.T."/>
            <person name="Vollmers J."/>
            <person name="Kaster A.K."/>
            <person name="Haggblom M.M."/>
        </authorList>
    </citation>
    <scope>NUCLEOTIDE SEQUENCE [LARGE SCALE GENOMIC DNA]</scope>
    <source>
        <strain evidence="1 2">H1-3-2.001</strain>
    </source>
</reference>
<accession>A0A2J1E020</accession>
<dbReference type="Proteomes" id="UP000233649">
    <property type="component" value="Unassembled WGS sequence"/>
</dbReference>
<dbReference type="EMBL" id="PHFD01000087">
    <property type="protein sequence ID" value="PKH47733.1"/>
    <property type="molecule type" value="Genomic_DNA"/>
</dbReference>
<feature type="non-terminal residue" evidence="1">
    <location>
        <position position="32"/>
    </location>
</feature>
<sequence length="32" mass="3529">MVIAIRKYTIDDILARLQGVKKNGSGYMACCP</sequence>
<evidence type="ECO:0000313" key="2">
    <source>
        <dbReference type="Proteomes" id="UP000233649"/>
    </source>
</evidence>
<comment type="caution">
    <text evidence="1">The sequence shown here is derived from an EMBL/GenBank/DDBJ whole genome shotgun (WGS) entry which is preliminary data.</text>
</comment>
<dbReference type="AlphaFoldDB" id="A0A2J1E020"/>